<feature type="region of interest" description="Disordered" evidence="3">
    <location>
        <begin position="431"/>
        <end position="507"/>
    </location>
</feature>
<dbReference type="PROSITE" id="PS50287">
    <property type="entry name" value="SRCR_2"/>
    <property type="match status" value="2"/>
</dbReference>
<dbReference type="PRINTS" id="PR01409">
    <property type="entry name" value="TCELLCD5"/>
</dbReference>
<feature type="region of interest" description="Disordered" evidence="3">
    <location>
        <begin position="83"/>
        <end position="119"/>
    </location>
</feature>
<evidence type="ECO:0000259" key="5">
    <source>
        <dbReference type="PROSITE" id="PS50287"/>
    </source>
</evidence>
<dbReference type="PANTHER" id="PTHR47309:SF1">
    <property type="entry name" value="T-CELL SURFACE GLYCOPROTEIN CD5"/>
    <property type="match status" value="1"/>
</dbReference>
<dbReference type="Gene3D" id="3.10.250.10">
    <property type="entry name" value="SRCR-like domain"/>
    <property type="match status" value="1"/>
</dbReference>
<dbReference type="FunFam" id="3.10.250.10:FF:000028">
    <property type="entry name" value="T-cell surface glycoprotein CD5"/>
    <property type="match status" value="1"/>
</dbReference>
<feature type="compositionally biased region" description="Polar residues" evidence="3">
    <location>
        <begin position="464"/>
        <end position="475"/>
    </location>
</feature>
<feature type="domain" description="SRCR" evidence="5">
    <location>
        <begin position="174"/>
        <end position="280"/>
    </location>
</feature>
<evidence type="ECO:0000256" key="4">
    <source>
        <dbReference type="SAM" id="Phobius"/>
    </source>
</evidence>
<dbReference type="GO" id="GO:0005886">
    <property type="term" value="C:plasma membrane"/>
    <property type="evidence" value="ECO:0007669"/>
    <property type="project" value="TreeGrafter"/>
</dbReference>
<evidence type="ECO:0000256" key="1">
    <source>
        <dbReference type="ARBA" id="ARBA00023157"/>
    </source>
</evidence>
<dbReference type="Proteomes" id="UP001177744">
    <property type="component" value="Unassembled WGS sequence"/>
</dbReference>
<protein>
    <recommendedName>
        <fullName evidence="5">SRCR domain-containing protein</fullName>
    </recommendedName>
</protein>
<reference evidence="6" key="1">
    <citation type="submission" date="2023-06" db="EMBL/GenBank/DDBJ databases">
        <title>Reference genome for the Northern bat (Eptesicus nilssonii), a most northern bat species.</title>
        <authorList>
            <person name="Laine V.N."/>
            <person name="Pulliainen A.T."/>
            <person name="Lilley T.M."/>
        </authorList>
    </citation>
    <scope>NUCLEOTIDE SEQUENCE</scope>
    <source>
        <strain evidence="6">BLF_Eptnil</strain>
        <tissue evidence="6">Kidney</tissue>
    </source>
</reference>
<sequence>MGTDTINTVITDHGHRPAGTVTVTATVSTIAFTTIVTSTIAVPKPTSCRTALDTQQTIKIHRRPRSVPLGGARAPRETKRLRLAVPGPRGGAPGRPVAHGGQPELGPGPGRPGHPGEASPLCRKLSCGEALLLGPPPRNHVTCHGSLGSFSHCNASEARQGAPLSLICLAPPRLRLVPGPGGLRCAGVVEFYSGRLGGTVAYEDQDSTEALGDRICEALPCGSFLKLLPEAEAAATPAPGGRRPLPIRWKALNASCASPEQCFRRAQPWEAGRALALVCSAPGAEPPGGGQRRVRGAVEVRQGQGRQWEALCHSPSAKGAARWAEVCREQQCGPVSSYRVLEAGEKASRGLVCPGEKLSQCHQLQERRAHCKRVFVTCQDPNPAGLGTGTVMSIVLALVLLAVLLVTCGPLAYKKLVKKFRQKKQRQWIGPTGLNQSMSFHRDPGTTVRRSQAENPAASRLENEYSQPPRGSQLSAYPALEGALHRVSAQPDNSSDSDYDLHGAQRL</sequence>
<proteinExistence type="predicted"/>
<feature type="compositionally biased region" description="Low complexity" evidence="3">
    <location>
        <begin position="94"/>
        <end position="105"/>
    </location>
</feature>
<keyword evidence="4" id="KW-0812">Transmembrane</keyword>
<keyword evidence="4" id="KW-0472">Membrane</keyword>
<dbReference type="AlphaFoldDB" id="A0AA40HQ65"/>
<feature type="transmembrane region" description="Helical" evidence="4">
    <location>
        <begin position="391"/>
        <end position="413"/>
    </location>
</feature>
<keyword evidence="7" id="KW-1185">Reference proteome</keyword>
<comment type="caution">
    <text evidence="6">The sequence shown here is derived from an EMBL/GenBank/DDBJ whole genome shotgun (WGS) entry which is preliminary data.</text>
</comment>
<organism evidence="6 7">
    <name type="scientific">Cnephaeus nilssonii</name>
    <name type="common">Northern bat</name>
    <name type="synonym">Eptesicus nilssonii</name>
    <dbReference type="NCBI Taxonomy" id="3371016"/>
    <lineage>
        <taxon>Eukaryota</taxon>
        <taxon>Metazoa</taxon>
        <taxon>Chordata</taxon>
        <taxon>Craniata</taxon>
        <taxon>Vertebrata</taxon>
        <taxon>Euteleostomi</taxon>
        <taxon>Mammalia</taxon>
        <taxon>Eutheria</taxon>
        <taxon>Laurasiatheria</taxon>
        <taxon>Chiroptera</taxon>
        <taxon>Yangochiroptera</taxon>
        <taxon>Vespertilionidae</taxon>
        <taxon>Cnephaeus</taxon>
    </lineage>
</organism>
<gene>
    <name evidence="6" type="ORF">QTO34_003195</name>
</gene>
<keyword evidence="4" id="KW-1133">Transmembrane helix</keyword>
<keyword evidence="1" id="KW-1015">Disulfide bond</keyword>
<dbReference type="InterPro" id="IPR001190">
    <property type="entry name" value="SRCR"/>
</dbReference>
<evidence type="ECO:0000313" key="6">
    <source>
        <dbReference type="EMBL" id="KAK1335409.1"/>
    </source>
</evidence>
<dbReference type="InterPro" id="IPR036772">
    <property type="entry name" value="SRCR-like_dom_sf"/>
</dbReference>
<feature type="domain" description="SRCR" evidence="5">
    <location>
        <begin position="284"/>
        <end position="379"/>
    </location>
</feature>
<evidence type="ECO:0000313" key="7">
    <source>
        <dbReference type="Proteomes" id="UP001177744"/>
    </source>
</evidence>
<accession>A0AA40HQ65</accession>
<comment type="caution">
    <text evidence="2">Lacks conserved residue(s) required for the propagation of feature annotation.</text>
</comment>
<dbReference type="SUPFAM" id="SSF56487">
    <property type="entry name" value="SRCR-like"/>
    <property type="match status" value="1"/>
</dbReference>
<dbReference type="EMBL" id="JAULJE010000013">
    <property type="protein sequence ID" value="KAK1335409.1"/>
    <property type="molecule type" value="Genomic_DNA"/>
</dbReference>
<evidence type="ECO:0000256" key="3">
    <source>
        <dbReference type="SAM" id="MobiDB-lite"/>
    </source>
</evidence>
<dbReference type="InterPro" id="IPR003566">
    <property type="entry name" value="Tcell_CD5"/>
</dbReference>
<dbReference type="PANTHER" id="PTHR47309">
    <property type="entry name" value="T-CELL SURFACE GLYCOPROTEIN CD5"/>
    <property type="match status" value="1"/>
</dbReference>
<evidence type="ECO:0000256" key="2">
    <source>
        <dbReference type="PROSITE-ProRule" id="PRU00196"/>
    </source>
</evidence>
<dbReference type="GO" id="GO:0031295">
    <property type="term" value="P:T cell costimulation"/>
    <property type="evidence" value="ECO:0007669"/>
    <property type="project" value="TreeGrafter"/>
</dbReference>
<name>A0AA40HQ65_CNENI</name>